<dbReference type="InterPro" id="IPR011009">
    <property type="entry name" value="Kinase-like_dom_sf"/>
</dbReference>
<evidence type="ECO:0000256" key="1">
    <source>
        <dbReference type="ARBA" id="ARBA00023065"/>
    </source>
</evidence>
<dbReference type="SUPFAM" id="SSF56112">
    <property type="entry name" value="Protein kinase-like (PK-like)"/>
    <property type="match status" value="1"/>
</dbReference>
<dbReference type="PANTHER" id="PTHR31503">
    <property type="entry name" value="VACUOLAR CALCIUM ION TRANSPORTER"/>
    <property type="match status" value="1"/>
</dbReference>
<dbReference type="GO" id="GO:0006874">
    <property type="term" value="P:intracellular calcium ion homeostasis"/>
    <property type="evidence" value="ECO:0007669"/>
    <property type="project" value="TreeGrafter"/>
</dbReference>
<dbReference type="EMBL" id="ML769554">
    <property type="protein sequence ID" value="KAE9394241.1"/>
    <property type="molecule type" value="Genomic_DNA"/>
</dbReference>
<dbReference type="PANTHER" id="PTHR31503:SF20">
    <property type="entry name" value="CA(2+)_H(+) EXCHANGER, PUTATIVE (EUROFUNG)-RELATED"/>
    <property type="match status" value="1"/>
</dbReference>
<keyword evidence="3" id="KW-1185">Reference proteome</keyword>
<keyword evidence="1" id="KW-0813">Transport</keyword>
<organism evidence="2 3">
    <name type="scientific">Gymnopus androsaceus JB14</name>
    <dbReference type="NCBI Taxonomy" id="1447944"/>
    <lineage>
        <taxon>Eukaryota</taxon>
        <taxon>Fungi</taxon>
        <taxon>Dikarya</taxon>
        <taxon>Basidiomycota</taxon>
        <taxon>Agaricomycotina</taxon>
        <taxon>Agaricomycetes</taxon>
        <taxon>Agaricomycetidae</taxon>
        <taxon>Agaricales</taxon>
        <taxon>Marasmiineae</taxon>
        <taxon>Omphalotaceae</taxon>
        <taxon>Gymnopus</taxon>
    </lineage>
</organism>
<evidence type="ECO:0000313" key="3">
    <source>
        <dbReference type="Proteomes" id="UP000799118"/>
    </source>
</evidence>
<dbReference type="AlphaFoldDB" id="A0A6A4H842"/>
<sequence>MSPPDRYIETNRFLDLRSFKVENKKSTEKPITLELNMGISTASKTLQKGLGTDTSGFCLNPPIPRGTSTAIVERLGGRFSYDWKEWTLGKLQTVIDFDPDPDDNIQLVALLISEFRRLPPREWSSELPGGNFFSLRTSKEPSSTVKNSKKRGYPAIVLGTRNHVRTINPSDNALKYAQKMSDELCVFFANELRREEAFRKLLGDFLGVVIDKENIGDYTTDGAVVYQIVGNDGACRLIIEVKPERCGTGDPGFQVALYYLENSRIVRRHAAAGNSQAADCMRLRLPSFSITHAGPSIQILGGVMIDRPQTEVLTASMPMSFHTSNKDMFLDLARTLTALHILFTDLGKMYENAPEASPSSPVQHSFPYPRSFEDGKETTSFTYIRRVDPSRLVFEIKTEHNDILYVKYTQQYGEAAHRKAQEIGLAPKLLACTELEGGWKMVVMESIPTCYEAVDDIFKKADAVVKEAIKRKVREALDPFFVEGYVHGDLRPANIFFDVKEKKVLLIDYDWAGPVGKVRYPPSVWTTATIWRPEAHLSLRLISLEHDREMVEHLNPLTRFLNSRPEAKVYSDNDSVNNKLGKSAAINSTFYTRAGGNATFNFSISRCAPGATMMSDTTPERKKHTPRRSVVTNGTIERNAAQEPPDQLDVPGRTLRLTSKDGGSEGKQWNEVREDKHPTFDTISQKRKKRNLSVALTAEWLVDSISSLNSTDISQEFVTFIILPIVDNAEHFIEAIFSYQEDKLTLSLGTTAGSSIGVFSYCFCGGNKLVFSLATRSFSHSSRFIVTLAWIIGKLLTLLFDLHESIALFLVGGFYKLSELSASFYRELPRATWQIELDAWHDPHVLLSHSLYHILAQTLRFS</sequence>
<name>A0A6A4H842_9AGAR</name>
<evidence type="ECO:0008006" key="4">
    <source>
        <dbReference type="Google" id="ProtNLM"/>
    </source>
</evidence>
<gene>
    <name evidence="2" type="ORF">BT96DRAFT_978624</name>
</gene>
<dbReference type="InterPro" id="IPR004713">
    <property type="entry name" value="CaH_exchang"/>
</dbReference>
<protein>
    <recommendedName>
        <fullName evidence="4">Protein kinase domain-containing protein</fullName>
    </recommendedName>
</protein>
<dbReference type="GO" id="GO:0015369">
    <property type="term" value="F:calcium:proton antiporter activity"/>
    <property type="evidence" value="ECO:0007669"/>
    <property type="project" value="TreeGrafter"/>
</dbReference>
<proteinExistence type="predicted"/>
<keyword evidence="1" id="KW-0406">Ion transport</keyword>
<reference evidence="2" key="1">
    <citation type="journal article" date="2019" name="Environ. Microbiol.">
        <title>Fungal ecological strategies reflected in gene transcription - a case study of two litter decomposers.</title>
        <authorList>
            <person name="Barbi F."/>
            <person name="Kohler A."/>
            <person name="Barry K."/>
            <person name="Baskaran P."/>
            <person name="Daum C."/>
            <person name="Fauchery L."/>
            <person name="Ihrmark K."/>
            <person name="Kuo A."/>
            <person name="LaButti K."/>
            <person name="Lipzen A."/>
            <person name="Morin E."/>
            <person name="Grigoriev I.V."/>
            <person name="Henrissat B."/>
            <person name="Lindahl B."/>
            <person name="Martin F."/>
        </authorList>
    </citation>
    <scope>NUCLEOTIDE SEQUENCE</scope>
    <source>
        <strain evidence="2">JB14</strain>
    </source>
</reference>
<accession>A0A6A4H842</accession>
<dbReference type="Proteomes" id="UP000799118">
    <property type="component" value="Unassembled WGS sequence"/>
</dbReference>
<evidence type="ECO:0000313" key="2">
    <source>
        <dbReference type="EMBL" id="KAE9394241.1"/>
    </source>
</evidence>
<dbReference type="GO" id="GO:0000329">
    <property type="term" value="C:fungal-type vacuole membrane"/>
    <property type="evidence" value="ECO:0007669"/>
    <property type="project" value="TreeGrafter"/>
</dbReference>
<dbReference type="OrthoDB" id="3261131at2759"/>